<dbReference type="InterPro" id="IPR002172">
    <property type="entry name" value="LDrepeatLR_classA_rpt"/>
</dbReference>
<dbReference type="OMA" id="CIYHRFR"/>
<dbReference type="SMART" id="SM00192">
    <property type="entry name" value="LDLa"/>
    <property type="match status" value="8"/>
</dbReference>
<dbReference type="Gene3D" id="4.10.400.10">
    <property type="entry name" value="Low-density Lipoprotein Receptor"/>
    <property type="match status" value="7"/>
</dbReference>
<dbReference type="GO" id="GO:0016192">
    <property type="term" value="P:vesicle-mediated transport"/>
    <property type="evidence" value="ECO:0007669"/>
    <property type="project" value="UniProtKB-ARBA"/>
</dbReference>
<dbReference type="FunFam" id="2.40.10.10:FF:000038">
    <property type="entry name" value="Serine protease"/>
    <property type="match status" value="1"/>
</dbReference>
<feature type="disulfide bond" evidence="12">
    <location>
        <begin position="627"/>
        <end position="639"/>
    </location>
</feature>
<dbReference type="GO" id="GO:0004252">
    <property type="term" value="F:serine-type endopeptidase activity"/>
    <property type="evidence" value="ECO:0007669"/>
    <property type="project" value="InterPro"/>
</dbReference>
<dbReference type="STRING" id="158441.A0A226EU78"/>
<protein>
    <recommendedName>
        <fullName evidence="10">Phenoloxidase-activating factor 2</fullName>
    </recommendedName>
    <alternativeName>
        <fullName evidence="11">Prophenoloxidase-activating factor II</fullName>
    </alternativeName>
</protein>
<evidence type="ECO:0000256" key="6">
    <source>
        <dbReference type="ARBA" id="ARBA00022737"/>
    </source>
</evidence>
<feature type="disulfide bond" evidence="12">
    <location>
        <begin position="584"/>
        <end position="596"/>
    </location>
</feature>
<dbReference type="GO" id="GO:0005576">
    <property type="term" value="C:extracellular region"/>
    <property type="evidence" value="ECO:0007669"/>
    <property type="project" value="UniProtKB-SubCell"/>
</dbReference>
<dbReference type="Pfam" id="PF00089">
    <property type="entry name" value="Trypsin"/>
    <property type="match status" value="1"/>
</dbReference>
<accession>A0A226EU78</accession>
<dbReference type="Proteomes" id="UP000198287">
    <property type="component" value="Unassembled WGS sequence"/>
</dbReference>
<dbReference type="SUPFAM" id="SSF57424">
    <property type="entry name" value="LDL receptor-like module"/>
    <property type="match status" value="8"/>
</dbReference>
<keyword evidence="6" id="KW-0677">Repeat</keyword>
<feature type="compositionally biased region" description="Low complexity" evidence="14">
    <location>
        <begin position="431"/>
        <end position="460"/>
    </location>
</feature>
<feature type="domain" description="Peptidase S1" evidence="15">
    <location>
        <begin position="12"/>
        <end position="242"/>
    </location>
</feature>
<keyword evidence="17" id="KW-1185">Reference proteome</keyword>
<dbReference type="PROSITE" id="PS00135">
    <property type="entry name" value="TRYPSIN_SER"/>
    <property type="match status" value="1"/>
</dbReference>
<dbReference type="PRINTS" id="PR00261">
    <property type="entry name" value="LDLRECEPTOR"/>
</dbReference>
<keyword evidence="13" id="KW-0645">Protease</keyword>
<evidence type="ECO:0000313" key="17">
    <source>
        <dbReference type="Proteomes" id="UP000198287"/>
    </source>
</evidence>
<dbReference type="GO" id="GO:0012505">
    <property type="term" value="C:endomembrane system"/>
    <property type="evidence" value="ECO:0007669"/>
    <property type="project" value="UniProtKB-SubCell"/>
</dbReference>
<dbReference type="InterPro" id="IPR009003">
    <property type="entry name" value="Peptidase_S1_PA"/>
</dbReference>
<evidence type="ECO:0000256" key="9">
    <source>
        <dbReference type="ARBA" id="ARBA00023157"/>
    </source>
</evidence>
<dbReference type="CDD" id="cd00112">
    <property type="entry name" value="LDLa"/>
    <property type="match status" value="8"/>
</dbReference>
<gene>
    <name evidence="16" type="ORF">Fcan01_04461</name>
</gene>
<evidence type="ECO:0000313" key="16">
    <source>
        <dbReference type="EMBL" id="OXA60614.1"/>
    </source>
</evidence>
<dbReference type="EMBL" id="LNIX01000002">
    <property type="protein sequence ID" value="OXA60614.1"/>
    <property type="molecule type" value="Genomic_DNA"/>
</dbReference>
<evidence type="ECO:0000256" key="4">
    <source>
        <dbReference type="ARBA" id="ARBA00022525"/>
    </source>
</evidence>
<keyword evidence="4" id="KW-0964">Secreted</keyword>
<dbReference type="PROSITE" id="PS50068">
    <property type="entry name" value="LDLRA_2"/>
    <property type="match status" value="8"/>
</dbReference>
<keyword evidence="8" id="KW-0472">Membrane</keyword>
<comment type="caution">
    <text evidence="16">The sequence shown here is derived from an EMBL/GenBank/DDBJ whole genome shotgun (WGS) entry which is preliminary data.</text>
</comment>
<dbReference type="InterPro" id="IPR001254">
    <property type="entry name" value="Trypsin_dom"/>
</dbReference>
<dbReference type="PROSITE" id="PS50240">
    <property type="entry name" value="TRYPSIN_DOM"/>
    <property type="match status" value="1"/>
</dbReference>
<dbReference type="Pfam" id="PF00057">
    <property type="entry name" value="Ldl_recept_a"/>
    <property type="match status" value="8"/>
</dbReference>
<evidence type="ECO:0000256" key="12">
    <source>
        <dbReference type="PROSITE-ProRule" id="PRU00124"/>
    </source>
</evidence>
<dbReference type="Gene3D" id="2.40.10.10">
    <property type="entry name" value="Trypsin-like serine proteases"/>
    <property type="match status" value="2"/>
</dbReference>
<dbReference type="PANTHER" id="PTHR24270:SF62">
    <property type="entry name" value="LOW-DENSITY LIPOPROTEIN RECEPTOR-RELATED PROTEIN 2"/>
    <property type="match status" value="1"/>
</dbReference>
<dbReference type="AlphaFoldDB" id="A0A226EU78"/>
<keyword evidence="7" id="KW-1133">Transmembrane helix</keyword>
<feature type="disulfide bond" evidence="12">
    <location>
        <begin position="350"/>
        <end position="365"/>
    </location>
</feature>
<dbReference type="InterPro" id="IPR023415">
    <property type="entry name" value="LDLR_class-A_CS"/>
</dbReference>
<dbReference type="InterPro" id="IPR036055">
    <property type="entry name" value="LDL_receptor-like_sf"/>
</dbReference>
<dbReference type="PROSITE" id="PS00134">
    <property type="entry name" value="TRYPSIN_HIS"/>
    <property type="match status" value="1"/>
</dbReference>
<evidence type="ECO:0000256" key="10">
    <source>
        <dbReference type="ARBA" id="ARBA00068096"/>
    </source>
</evidence>
<evidence type="ECO:0000256" key="3">
    <source>
        <dbReference type="ARBA" id="ARBA00004613"/>
    </source>
</evidence>
<evidence type="ECO:0000256" key="5">
    <source>
        <dbReference type="ARBA" id="ARBA00022692"/>
    </source>
</evidence>
<feature type="disulfide bond" evidence="12">
    <location>
        <begin position="415"/>
        <end position="430"/>
    </location>
</feature>
<keyword evidence="5" id="KW-0812">Transmembrane</keyword>
<dbReference type="InterPro" id="IPR033116">
    <property type="entry name" value="TRYPSIN_SER"/>
</dbReference>
<feature type="disulfide bond" evidence="12">
    <location>
        <begin position="490"/>
        <end position="505"/>
    </location>
</feature>
<dbReference type="SMART" id="SM00020">
    <property type="entry name" value="Tryp_SPc"/>
    <property type="match status" value="1"/>
</dbReference>
<comment type="caution">
    <text evidence="12">Lacks conserved residue(s) required for the propagation of feature annotation.</text>
</comment>
<feature type="disulfide bond" evidence="12">
    <location>
        <begin position="298"/>
        <end position="316"/>
    </location>
</feature>
<dbReference type="InterPro" id="IPR018114">
    <property type="entry name" value="TRYPSIN_HIS"/>
</dbReference>
<dbReference type="SUPFAM" id="SSF50494">
    <property type="entry name" value="Trypsin-like serine proteases"/>
    <property type="match status" value="1"/>
</dbReference>
<dbReference type="InterPro" id="IPR050685">
    <property type="entry name" value="LDLR"/>
</dbReference>
<evidence type="ECO:0000256" key="11">
    <source>
        <dbReference type="ARBA" id="ARBA00076468"/>
    </source>
</evidence>
<evidence type="ECO:0000256" key="1">
    <source>
        <dbReference type="ARBA" id="ARBA00004167"/>
    </source>
</evidence>
<evidence type="ECO:0000256" key="8">
    <source>
        <dbReference type="ARBA" id="ARBA00023136"/>
    </source>
</evidence>
<sequence length="667" mass="73557">MHITRTVRQAKIVGGIASTPHEFPYQVNLRYHDELLCGGSILSTIFILTAAHCVKYKLASKLSIVAGDHDHIVREGNEQLRNVSQIFMHEDYNWESDENDIAILALSRPLELNRYVGNISLPEKNTEFSGMATVAGWGKVKEYLSSTSDILQKVKVPIISKSECQKSYGRVKMNVTDGMLCAGNTDQDSCRGDSGSPLACQLAGKTVQCGIVSHGIGCGRKGFAGIYTDVSKYVDWVANTMDQLRLKTKCKMNRFYCPEDKKCIPRSNLCNQIKDCSKGFDERNCESFTRSPPTHFRCNNGISIKSSWVCDSTDDCGDNSDEEKCAKGTCSSTQFQCPGDGRCIEKSWLCDDFIDCEDASDEASCNDNELIPTSPSLDGGQVSTDGNKDDSCDKGFFRCPGNRIRGICIPERWLCDGEKDCKMGEDEDNCSSNSSPTTTSLDTDISTRTTQTSTISSLSTSSRPADTGECTSTQFYCPSLKLCIPRSFLCDGDEDCPPGVDEANCTVNKPPTRRPLTSVVILGSGSQINATKITVFPPFKPKCPSSDYFKCKSGDCVLKDLICDLDRDCDDGSDESECSTKSPCSWHQWKCANGDCIYHRFRCDRDIDCVDQSDEDETCRYESNKNCTSSEFSCRSGDCVPLSFKCDGDEDCLPEGEDEQGCPEPLY</sequence>
<reference evidence="16 17" key="1">
    <citation type="submission" date="2015-12" db="EMBL/GenBank/DDBJ databases">
        <title>The genome of Folsomia candida.</title>
        <authorList>
            <person name="Faddeeva A."/>
            <person name="Derks M.F."/>
            <person name="Anvar Y."/>
            <person name="Smit S."/>
            <person name="Van Straalen N."/>
            <person name="Roelofs D."/>
        </authorList>
    </citation>
    <scope>NUCLEOTIDE SEQUENCE [LARGE SCALE GENOMIC DNA]</scope>
    <source>
        <strain evidence="16 17">VU population</strain>
        <tissue evidence="16">Whole body</tissue>
    </source>
</reference>
<dbReference type="PROSITE" id="PS01209">
    <property type="entry name" value="LDLRA_1"/>
    <property type="match status" value="2"/>
</dbReference>
<dbReference type="Gene3D" id="2.40.128.620">
    <property type="match status" value="1"/>
</dbReference>
<comment type="subcellular location">
    <subcellularLocation>
        <location evidence="2">Endomembrane system</location>
    </subcellularLocation>
    <subcellularLocation>
        <location evidence="1">Membrane</location>
        <topology evidence="1">Single-pass membrane protein</topology>
    </subcellularLocation>
    <subcellularLocation>
        <location evidence="3">Secreted</location>
    </subcellularLocation>
</comment>
<keyword evidence="9 12" id="KW-1015">Disulfide bond</keyword>
<feature type="disulfide bond" evidence="12">
    <location>
        <begin position="591"/>
        <end position="609"/>
    </location>
</feature>
<name>A0A226EU78_FOLCA</name>
<keyword evidence="13" id="KW-0720">Serine protease</keyword>
<evidence type="ECO:0000259" key="15">
    <source>
        <dbReference type="PROSITE" id="PS50240"/>
    </source>
</evidence>
<feature type="disulfide bond" evidence="12">
    <location>
        <begin position="634"/>
        <end position="652"/>
    </location>
</feature>
<feature type="disulfide bond" evidence="12">
    <location>
        <begin position="270"/>
        <end position="285"/>
    </location>
</feature>
<feature type="disulfide bond" evidence="12">
    <location>
        <begin position="563"/>
        <end position="578"/>
    </location>
</feature>
<feature type="disulfide bond" evidence="12">
    <location>
        <begin position="551"/>
        <end position="569"/>
    </location>
</feature>
<dbReference type="GO" id="GO:0006508">
    <property type="term" value="P:proteolysis"/>
    <property type="evidence" value="ECO:0007669"/>
    <property type="project" value="UniProtKB-KW"/>
</dbReference>
<evidence type="ECO:0000256" key="13">
    <source>
        <dbReference type="RuleBase" id="RU363034"/>
    </source>
</evidence>
<evidence type="ECO:0000256" key="7">
    <source>
        <dbReference type="ARBA" id="ARBA00022989"/>
    </source>
</evidence>
<dbReference type="OrthoDB" id="10059102at2759"/>
<dbReference type="GO" id="GO:0005886">
    <property type="term" value="C:plasma membrane"/>
    <property type="evidence" value="ECO:0007669"/>
    <property type="project" value="TreeGrafter"/>
</dbReference>
<evidence type="ECO:0000256" key="2">
    <source>
        <dbReference type="ARBA" id="ARBA00004308"/>
    </source>
</evidence>
<feature type="region of interest" description="Disordered" evidence="14">
    <location>
        <begin position="425"/>
        <end position="460"/>
    </location>
</feature>
<dbReference type="PANTHER" id="PTHR24270">
    <property type="entry name" value="LOW-DENSITY LIPOPROTEIN RECEPTOR-RELATED"/>
    <property type="match status" value="1"/>
</dbReference>
<dbReference type="InterPro" id="IPR043504">
    <property type="entry name" value="Peptidase_S1_PA_chymotrypsin"/>
</dbReference>
<feature type="disulfide bond" evidence="12">
    <location>
        <begin position="310"/>
        <end position="325"/>
    </location>
</feature>
<proteinExistence type="predicted"/>
<dbReference type="CDD" id="cd00190">
    <property type="entry name" value="Tryp_SPc"/>
    <property type="match status" value="1"/>
</dbReference>
<organism evidence="16 17">
    <name type="scientific">Folsomia candida</name>
    <name type="common">Springtail</name>
    <dbReference type="NCBI Taxonomy" id="158441"/>
    <lineage>
        <taxon>Eukaryota</taxon>
        <taxon>Metazoa</taxon>
        <taxon>Ecdysozoa</taxon>
        <taxon>Arthropoda</taxon>
        <taxon>Hexapoda</taxon>
        <taxon>Collembola</taxon>
        <taxon>Entomobryomorpha</taxon>
        <taxon>Isotomoidea</taxon>
        <taxon>Isotomidae</taxon>
        <taxon>Proisotominae</taxon>
        <taxon>Folsomia</taxon>
    </lineage>
</organism>
<evidence type="ECO:0000256" key="14">
    <source>
        <dbReference type="SAM" id="MobiDB-lite"/>
    </source>
</evidence>
<keyword evidence="13" id="KW-0378">Hydrolase</keyword>